<dbReference type="Proteomes" id="UP001152320">
    <property type="component" value="Chromosome 2"/>
</dbReference>
<dbReference type="OrthoDB" id="1681765at2759"/>
<dbReference type="EMBL" id="JAIZAY010000002">
    <property type="protein sequence ID" value="KAJ8047215.1"/>
    <property type="molecule type" value="Genomic_DNA"/>
</dbReference>
<keyword evidence="2" id="KW-1185">Reference proteome</keyword>
<sequence>MALVPFQRMRPQFVPPERLHRARIAELNLQLDRLHYREQYVVAALLADEWEEARARRRRRTCWVKPWLQRRVLLGQYDTLMHELMRESHGDFKNYMRTDLDMFREMLARVAPRITKSIESRPPIRALEVDDGLSNHDADKMFPQREYRYHFLRSVTLP</sequence>
<reference evidence="1" key="1">
    <citation type="submission" date="2021-10" db="EMBL/GenBank/DDBJ databases">
        <title>Tropical sea cucumber genome reveals ecological adaptation and Cuvierian tubules defense mechanism.</title>
        <authorList>
            <person name="Chen T."/>
        </authorList>
    </citation>
    <scope>NUCLEOTIDE SEQUENCE</scope>
    <source>
        <strain evidence="1">Nanhai2018</strain>
        <tissue evidence="1">Muscle</tissue>
    </source>
</reference>
<dbReference type="AlphaFoldDB" id="A0A9Q1CLP9"/>
<accession>A0A9Q1CLP9</accession>
<name>A0A9Q1CLP9_HOLLE</name>
<proteinExistence type="predicted"/>
<evidence type="ECO:0000313" key="2">
    <source>
        <dbReference type="Proteomes" id="UP001152320"/>
    </source>
</evidence>
<organism evidence="1 2">
    <name type="scientific">Holothuria leucospilota</name>
    <name type="common">Black long sea cucumber</name>
    <name type="synonym">Mertensiothuria leucospilota</name>
    <dbReference type="NCBI Taxonomy" id="206669"/>
    <lineage>
        <taxon>Eukaryota</taxon>
        <taxon>Metazoa</taxon>
        <taxon>Echinodermata</taxon>
        <taxon>Eleutherozoa</taxon>
        <taxon>Echinozoa</taxon>
        <taxon>Holothuroidea</taxon>
        <taxon>Aspidochirotacea</taxon>
        <taxon>Aspidochirotida</taxon>
        <taxon>Holothuriidae</taxon>
        <taxon>Holothuria</taxon>
    </lineage>
</organism>
<comment type="caution">
    <text evidence="1">The sequence shown here is derived from an EMBL/GenBank/DDBJ whole genome shotgun (WGS) entry which is preliminary data.</text>
</comment>
<gene>
    <name evidence="1" type="ORF">HOLleu_06160</name>
</gene>
<evidence type="ECO:0000313" key="1">
    <source>
        <dbReference type="EMBL" id="KAJ8047215.1"/>
    </source>
</evidence>
<protein>
    <submittedName>
        <fullName evidence="1">Uncharacterized protein</fullName>
    </submittedName>
</protein>